<sequence length="97" mass="11202">MGDLVALSSLRFSHRRLSSCRRRRRPAIVVHESARRDRPNQLRQNPGWQAIYASSRFHLTNDFDRSSLSSLFFIRLIALSSLAVHGSIRLFYKGEST</sequence>
<organism evidence="1 2">
    <name type="scientific">Musa troglodytarum</name>
    <name type="common">fe'i banana</name>
    <dbReference type="NCBI Taxonomy" id="320322"/>
    <lineage>
        <taxon>Eukaryota</taxon>
        <taxon>Viridiplantae</taxon>
        <taxon>Streptophyta</taxon>
        <taxon>Embryophyta</taxon>
        <taxon>Tracheophyta</taxon>
        <taxon>Spermatophyta</taxon>
        <taxon>Magnoliopsida</taxon>
        <taxon>Liliopsida</taxon>
        <taxon>Zingiberales</taxon>
        <taxon>Musaceae</taxon>
        <taxon>Musa</taxon>
    </lineage>
</organism>
<dbReference type="AlphaFoldDB" id="A0A9E7JS98"/>
<gene>
    <name evidence="1" type="ORF">MUK42_35899</name>
</gene>
<dbReference type="Proteomes" id="UP001055439">
    <property type="component" value="Chromosome 3"/>
</dbReference>
<proteinExistence type="predicted"/>
<reference evidence="1" key="1">
    <citation type="submission" date="2022-05" db="EMBL/GenBank/DDBJ databases">
        <title>The Musa troglodytarum L. genome provides insights into the mechanism of non-climacteric behaviour and enrichment of carotenoids.</title>
        <authorList>
            <person name="Wang J."/>
        </authorList>
    </citation>
    <scope>NUCLEOTIDE SEQUENCE</scope>
    <source>
        <tissue evidence="1">Leaf</tissue>
    </source>
</reference>
<protein>
    <submittedName>
        <fullName evidence="1">Uncharacterized protein</fullName>
    </submittedName>
</protein>
<evidence type="ECO:0000313" key="1">
    <source>
        <dbReference type="EMBL" id="URD91710.1"/>
    </source>
</evidence>
<accession>A0A9E7JS98</accession>
<dbReference type="EMBL" id="CP097505">
    <property type="protein sequence ID" value="URD91710.1"/>
    <property type="molecule type" value="Genomic_DNA"/>
</dbReference>
<evidence type="ECO:0000313" key="2">
    <source>
        <dbReference type="Proteomes" id="UP001055439"/>
    </source>
</evidence>
<keyword evidence="2" id="KW-1185">Reference proteome</keyword>
<name>A0A9E7JS98_9LILI</name>